<organism evidence="2 3">
    <name type="scientific">Geobacter argillaceus</name>
    <dbReference type="NCBI Taxonomy" id="345631"/>
    <lineage>
        <taxon>Bacteria</taxon>
        <taxon>Pseudomonadati</taxon>
        <taxon>Thermodesulfobacteriota</taxon>
        <taxon>Desulfuromonadia</taxon>
        <taxon>Geobacterales</taxon>
        <taxon>Geobacteraceae</taxon>
        <taxon>Geobacter</taxon>
    </lineage>
</organism>
<gene>
    <name evidence="2" type="ORF">JN12_00846</name>
</gene>
<dbReference type="Proteomes" id="UP000319449">
    <property type="component" value="Unassembled WGS sequence"/>
</dbReference>
<comment type="caution">
    <text evidence="2">The sequence shown here is derived from an EMBL/GenBank/DDBJ whole genome shotgun (WGS) entry which is preliminary data.</text>
</comment>
<dbReference type="GO" id="GO:0000160">
    <property type="term" value="P:phosphorelay signal transduction system"/>
    <property type="evidence" value="ECO:0007669"/>
    <property type="project" value="InterPro"/>
</dbReference>
<dbReference type="RefSeq" id="WP_145019236.1">
    <property type="nucleotide sequence ID" value="NZ_VLLN01000004.1"/>
</dbReference>
<feature type="domain" description="Response regulatory" evidence="1">
    <location>
        <begin position="5"/>
        <end position="113"/>
    </location>
</feature>
<evidence type="ECO:0000259" key="1">
    <source>
        <dbReference type="Pfam" id="PF00072"/>
    </source>
</evidence>
<keyword evidence="3" id="KW-1185">Reference proteome</keyword>
<dbReference type="AlphaFoldDB" id="A0A562WQH7"/>
<dbReference type="SUPFAM" id="SSF52172">
    <property type="entry name" value="CheY-like"/>
    <property type="match status" value="1"/>
</dbReference>
<dbReference type="InterPro" id="IPR001789">
    <property type="entry name" value="Sig_transdc_resp-reg_receiver"/>
</dbReference>
<accession>A0A562WQH7</accession>
<protein>
    <submittedName>
        <fullName evidence="2">Response regulator receiver domain-containing protein</fullName>
    </submittedName>
</protein>
<dbReference type="Pfam" id="PF00072">
    <property type="entry name" value="Response_reg"/>
    <property type="match status" value="1"/>
</dbReference>
<sequence length="127" mass="14033">MEGLMIAEQDIDVRKQIADLLIDAGYTVTVTSSAANALHGILKRTAQIVILGNEFDELAAGDLIPLLKKCNRDLTIILVSDEIPLPAIRKVRREGIFYHALKQDTDEICQAVQCAVQNMNNDHAAHR</sequence>
<evidence type="ECO:0000313" key="2">
    <source>
        <dbReference type="EMBL" id="TWJ32406.1"/>
    </source>
</evidence>
<evidence type="ECO:0000313" key="3">
    <source>
        <dbReference type="Proteomes" id="UP000319449"/>
    </source>
</evidence>
<dbReference type="OrthoDB" id="5405544at2"/>
<proteinExistence type="predicted"/>
<name>A0A562WQH7_9BACT</name>
<dbReference type="InterPro" id="IPR011006">
    <property type="entry name" value="CheY-like_superfamily"/>
</dbReference>
<reference evidence="2 3" key="1">
    <citation type="submission" date="2019-07" db="EMBL/GenBank/DDBJ databases">
        <title>Genomic Encyclopedia of Archaeal and Bacterial Type Strains, Phase II (KMG-II): from individual species to whole genera.</title>
        <authorList>
            <person name="Goeker M."/>
        </authorList>
    </citation>
    <scope>NUCLEOTIDE SEQUENCE [LARGE SCALE GENOMIC DNA]</scope>
    <source>
        <strain evidence="2 3">ATCC BAA-1139</strain>
    </source>
</reference>
<dbReference type="EMBL" id="VLLN01000004">
    <property type="protein sequence ID" value="TWJ32406.1"/>
    <property type="molecule type" value="Genomic_DNA"/>
</dbReference>
<dbReference type="Gene3D" id="3.40.50.2300">
    <property type="match status" value="1"/>
</dbReference>